<evidence type="ECO:0000313" key="3">
    <source>
        <dbReference type="Proteomes" id="UP000316096"/>
    </source>
</evidence>
<dbReference type="PANTHER" id="PTHR36222:SF1">
    <property type="entry name" value="SERINE PROTEASE INHIBITOR RV3364C"/>
    <property type="match status" value="1"/>
</dbReference>
<proteinExistence type="predicted"/>
<protein>
    <submittedName>
        <fullName evidence="2">Putative regulator of Ras-like GTPase activity (Roadblock/LC7/MglB family)</fullName>
    </submittedName>
</protein>
<dbReference type="InterPro" id="IPR053141">
    <property type="entry name" value="Mycobact_SerProt_Inhib_Rv3364c"/>
</dbReference>
<dbReference type="SMART" id="SM00960">
    <property type="entry name" value="Robl_LC7"/>
    <property type="match status" value="1"/>
</dbReference>
<dbReference type="EMBL" id="VFOZ01000002">
    <property type="protein sequence ID" value="TQL90960.1"/>
    <property type="molecule type" value="Genomic_DNA"/>
</dbReference>
<dbReference type="Proteomes" id="UP000316096">
    <property type="component" value="Unassembled WGS sequence"/>
</dbReference>
<sequence>MLDTTGELNWLLDDLVGRVAQVRQAMILSGDGVPMGMSRGIVLADAEHLAALAAGFHSLARSVSDTFGGGEIRQTVIELESAFVFVMAAGDGSCLAVLAEGEANIGLIAYEMTRLVKRVRRHLATAPRSAGGTPGGG</sequence>
<dbReference type="Gene3D" id="3.30.450.30">
    <property type="entry name" value="Dynein light chain 2a, cytoplasmic"/>
    <property type="match status" value="1"/>
</dbReference>
<dbReference type="AlphaFoldDB" id="A0A543C1K6"/>
<gene>
    <name evidence="2" type="ORF">FB559_8280</name>
</gene>
<comment type="caution">
    <text evidence="2">The sequence shown here is derived from an EMBL/GenBank/DDBJ whole genome shotgun (WGS) entry which is preliminary data.</text>
</comment>
<reference evidence="2 3" key="1">
    <citation type="submission" date="2019-06" db="EMBL/GenBank/DDBJ databases">
        <title>Sequencing the genomes of 1000 actinobacteria strains.</title>
        <authorList>
            <person name="Klenk H.-P."/>
        </authorList>
    </citation>
    <scope>NUCLEOTIDE SEQUENCE [LARGE SCALE GENOMIC DNA]</scope>
    <source>
        <strain evidence="2 3">DSM 102200</strain>
    </source>
</reference>
<name>A0A543C1K6_9ACTN</name>
<dbReference type="OrthoDB" id="5187023at2"/>
<feature type="domain" description="Roadblock/LAMTOR2" evidence="1">
    <location>
        <begin position="9"/>
        <end position="99"/>
    </location>
</feature>
<evidence type="ECO:0000259" key="1">
    <source>
        <dbReference type="SMART" id="SM00960"/>
    </source>
</evidence>
<keyword evidence="3" id="KW-1185">Reference proteome</keyword>
<dbReference type="PANTHER" id="PTHR36222">
    <property type="entry name" value="SERINE PROTEASE INHIBITOR RV3364C"/>
    <property type="match status" value="1"/>
</dbReference>
<dbReference type="RefSeq" id="WP_141962918.1">
    <property type="nucleotide sequence ID" value="NZ_VFOZ01000002.1"/>
</dbReference>
<dbReference type="InterPro" id="IPR004942">
    <property type="entry name" value="Roadblock/LAMTOR2_dom"/>
</dbReference>
<organism evidence="2 3">
    <name type="scientific">Actinoallomurus bryophytorum</name>
    <dbReference type="NCBI Taxonomy" id="1490222"/>
    <lineage>
        <taxon>Bacteria</taxon>
        <taxon>Bacillati</taxon>
        <taxon>Actinomycetota</taxon>
        <taxon>Actinomycetes</taxon>
        <taxon>Streptosporangiales</taxon>
        <taxon>Thermomonosporaceae</taxon>
        <taxon>Actinoallomurus</taxon>
    </lineage>
</organism>
<dbReference type="Pfam" id="PF03259">
    <property type="entry name" value="Robl_LC7"/>
    <property type="match status" value="1"/>
</dbReference>
<dbReference type="SUPFAM" id="SSF103196">
    <property type="entry name" value="Roadblock/LC7 domain"/>
    <property type="match status" value="1"/>
</dbReference>
<evidence type="ECO:0000313" key="2">
    <source>
        <dbReference type="EMBL" id="TQL90960.1"/>
    </source>
</evidence>
<accession>A0A543C1K6</accession>